<dbReference type="AlphaFoldDB" id="A0A9W7FSM6"/>
<evidence type="ECO:0000256" key="7">
    <source>
        <dbReference type="SAM" id="SignalP"/>
    </source>
</evidence>
<evidence type="ECO:0000259" key="8">
    <source>
        <dbReference type="Pfam" id="PF10520"/>
    </source>
</evidence>
<evidence type="ECO:0000256" key="5">
    <source>
        <dbReference type="ARBA" id="ARBA00023136"/>
    </source>
</evidence>
<dbReference type="PANTHER" id="PTHR48231:SF1">
    <property type="entry name" value="OS08G0187900 PROTEIN"/>
    <property type="match status" value="1"/>
</dbReference>
<evidence type="ECO:0000256" key="3">
    <source>
        <dbReference type="ARBA" id="ARBA00022692"/>
    </source>
</evidence>
<dbReference type="EMBL" id="BRXW01000287">
    <property type="protein sequence ID" value="GMI17326.1"/>
    <property type="molecule type" value="Genomic_DNA"/>
</dbReference>
<evidence type="ECO:0000256" key="6">
    <source>
        <dbReference type="SAM" id="Phobius"/>
    </source>
</evidence>
<keyword evidence="4 6" id="KW-1133">Transmembrane helix</keyword>
<proteinExistence type="inferred from homology"/>
<dbReference type="GO" id="GO:0016020">
    <property type="term" value="C:membrane"/>
    <property type="evidence" value="ECO:0007669"/>
    <property type="project" value="UniProtKB-SubCell"/>
</dbReference>
<feature type="chain" id="PRO_5040947730" description="Lipid desaturase domain-containing protein" evidence="7">
    <location>
        <begin position="18"/>
        <end position="327"/>
    </location>
</feature>
<dbReference type="OrthoDB" id="5103at2759"/>
<evidence type="ECO:0000256" key="1">
    <source>
        <dbReference type="ARBA" id="ARBA00004141"/>
    </source>
</evidence>
<gene>
    <name evidence="9" type="ORF">TrLO_g699</name>
</gene>
<protein>
    <recommendedName>
        <fullName evidence="8">Lipid desaturase domain-containing protein</fullName>
    </recommendedName>
</protein>
<name>A0A9W7FSM6_9STRA</name>
<comment type="caution">
    <text evidence="9">The sequence shown here is derived from an EMBL/GenBank/DDBJ whole genome shotgun (WGS) entry which is preliminary data.</text>
</comment>
<reference evidence="10" key="1">
    <citation type="journal article" date="2023" name="Commun. Biol.">
        <title>Genome analysis of Parmales, the sister group of diatoms, reveals the evolutionary specialization of diatoms from phago-mixotrophs to photoautotrophs.</title>
        <authorList>
            <person name="Ban H."/>
            <person name="Sato S."/>
            <person name="Yoshikawa S."/>
            <person name="Yamada K."/>
            <person name="Nakamura Y."/>
            <person name="Ichinomiya M."/>
            <person name="Sato N."/>
            <person name="Blanc-Mathieu R."/>
            <person name="Endo H."/>
            <person name="Kuwata A."/>
            <person name="Ogata H."/>
        </authorList>
    </citation>
    <scope>NUCLEOTIDE SEQUENCE [LARGE SCALE GENOMIC DNA]</scope>
    <source>
        <strain evidence="10">NIES 3700</strain>
    </source>
</reference>
<evidence type="ECO:0000256" key="2">
    <source>
        <dbReference type="ARBA" id="ARBA00007620"/>
    </source>
</evidence>
<keyword evidence="5 6" id="KW-0472">Membrane</keyword>
<feature type="transmembrane region" description="Helical" evidence="6">
    <location>
        <begin position="205"/>
        <end position="225"/>
    </location>
</feature>
<comment type="subcellular location">
    <subcellularLocation>
        <location evidence="1">Membrane</location>
        <topology evidence="1">Multi-pass membrane protein</topology>
    </subcellularLocation>
</comment>
<feature type="signal peptide" evidence="7">
    <location>
        <begin position="1"/>
        <end position="17"/>
    </location>
</feature>
<accession>A0A9W7FSM6</accession>
<dbReference type="InterPro" id="IPR019547">
    <property type="entry name" value="Lipid_desat"/>
</dbReference>
<evidence type="ECO:0000256" key="4">
    <source>
        <dbReference type="ARBA" id="ARBA00022989"/>
    </source>
</evidence>
<feature type="transmembrane region" description="Helical" evidence="6">
    <location>
        <begin position="95"/>
        <end position="119"/>
    </location>
</feature>
<evidence type="ECO:0000313" key="10">
    <source>
        <dbReference type="Proteomes" id="UP001165122"/>
    </source>
</evidence>
<keyword evidence="3 6" id="KW-0812">Transmembrane</keyword>
<feature type="domain" description="Lipid desaturase" evidence="8">
    <location>
        <begin position="140"/>
        <end position="309"/>
    </location>
</feature>
<comment type="similarity">
    <text evidence="2">Belongs to the fatty acid desaturase CarF family.</text>
</comment>
<dbReference type="PANTHER" id="PTHR48231">
    <property type="entry name" value="TMEM189_B_DMAIN DOMAIN-CONTAINING PROTEIN"/>
    <property type="match status" value="1"/>
</dbReference>
<evidence type="ECO:0000313" key="9">
    <source>
        <dbReference type="EMBL" id="GMI17326.1"/>
    </source>
</evidence>
<dbReference type="Pfam" id="PF10520">
    <property type="entry name" value="Lipid_desat"/>
    <property type="match status" value="1"/>
</dbReference>
<keyword evidence="7" id="KW-0732">Signal</keyword>
<keyword evidence="10" id="KW-1185">Reference proteome</keyword>
<sequence>MRATCLIIAFLIPITGSFHLTSRLTLSSAPFSSYARPHSARLSAATLPPPPTTKTVVTVNESSQDFVFGLNDDLVRERGRKTLVLEGDDLTTKPYQILLVTFTFLIQFLLSTSAITSIFHSHASPLLSLLLTTTTILTTYTLADLGSGIFHWSVDNYGNSKTPILGNIIAAFQGHHTAPWTITERGFCNNVHKLCYPFGVLLPGLSYFMGNTGVGLLSLTLFCWFEVMSQELHKWTHQTSAETNKTINWLQKNNLILSRKTHNKHHTMPFDGNYCIVSGWNNGWLDRSGFLRWMELRIWERNGVESNSWKLDEGLKERTMRGEFRPE</sequence>
<organism evidence="9 10">
    <name type="scientific">Triparma laevis f. longispina</name>
    <dbReference type="NCBI Taxonomy" id="1714387"/>
    <lineage>
        <taxon>Eukaryota</taxon>
        <taxon>Sar</taxon>
        <taxon>Stramenopiles</taxon>
        <taxon>Ochrophyta</taxon>
        <taxon>Bolidophyceae</taxon>
        <taxon>Parmales</taxon>
        <taxon>Triparmaceae</taxon>
        <taxon>Triparma</taxon>
    </lineage>
</organism>
<feature type="transmembrane region" description="Helical" evidence="6">
    <location>
        <begin position="126"/>
        <end position="143"/>
    </location>
</feature>
<dbReference type="Proteomes" id="UP001165122">
    <property type="component" value="Unassembled WGS sequence"/>
</dbReference>